<dbReference type="PRINTS" id="PR00039">
    <property type="entry name" value="HTHLYSR"/>
</dbReference>
<dbReference type="InterPro" id="IPR005119">
    <property type="entry name" value="LysR_subst-bd"/>
</dbReference>
<comment type="similarity">
    <text evidence="1">Belongs to the LysR transcriptional regulatory family.</text>
</comment>
<dbReference type="GO" id="GO:0003677">
    <property type="term" value="F:DNA binding"/>
    <property type="evidence" value="ECO:0007669"/>
    <property type="project" value="UniProtKB-KW"/>
</dbReference>
<dbReference type="OrthoDB" id="5292387at2"/>
<dbReference type="RefSeq" id="WP_066609433.1">
    <property type="nucleotide sequence ID" value="NZ_LQQU01000002.1"/>
</dbReference>
<evidence type="ECO:0000313" key="7">
    <source>
        <dbReference type="Proteomes" id="UP000076625"/>
    </source>
</evidence>
<protein>
    <submittedName>
        <fullName evidence="6">LysR family transcriptional regulator</fullName>
    </submittedName>
</protein>
<dbReference type="Gene3D" id="3.40.190.10">
    <property type="entry name" value="Periplasmic binding protein-like II"/>
    <property type="match status" value="2"/>
</dbReference>
<sequence length="301" mass="32749">MELRHLRYFVAVAEELHFTRAAERLHIGQPPLSQQIQALEAELGVLLFERNRRRVRLTPAGERFLAHARQILAATDAAARDARRAACGEVGELSVGFTSSLPFTSLLPAVLNDYRHDYPDVTLTLRESFTAEQFAALAHGRLDVGFVRFTGIEPPPGLAVREIRRDALRLVIHARHPLAEAPMLSLAALRDEPFITYPRDAGTGLGRLVRRLCLAAGFEPHIVQEAREATTQIGLVAAGLGVALLPAPLECVRLAGVRYLPLADAGAHVSLGVATRANDASPLLAHFLTTLDARLRAGDAQ</sequence>
<dbReference type="CDD" id="cd08414">
    <property type="entry name" value="PBP2_LTTR_aromatics_like"/>
    <property type="match status" value="1"/>
</dbReference>
<name>A0A161RD19_9NEIS</name>
<dbReference type="InterPro" id="IPR036388">
    <property type="entry name" value="WH-like_DNA-bd_sf"/>
</dbReference>
<dbReference type="InterPro" id="IPR036390">
    <property type="entry name" value="WH_DNA-bd_sf"/>
</dbReference>
<comment type="caution">
    <text evidence="6">The sequence shown here is derived from an EMBL/GenBank/DDBJ whole genome shotgun (WGS) entry which is preliminary data.</text>
</comment>
<evidence type="ECO:0000256" key="4">
    <source>
        <dbReference type="ARBA" id="ARBA00023163"/>
    </source>
</evidence>
<evidence type="ECO:0000259" key="5">
    <source>
        <dbReference type="PROSITE" id="PS50931"/>
    </source>
</evidence>
<dbReference type="Pfam" id="PF03466">
    <property type="entry name" value="LysR_substrate"/>
    <property type="match status" value="1"/>
</dbReference>
<dbReference type="STRING" id="1452487.AVW16_04325"/>
<evidence type="ECO:0000256" key="1">
    <source>
        <dbReference type="ARBA" id="ARBA00009437"/>
    </source>
</evidence>
<dbReference type="PANTHER" id="PTHR30346:SF17">
    <property type="entry name" value="LYSR FAMILY TRANSCRIPTIONAL REGULATOR"/>
    <property type="match status" value="1"/>
</dbReference>
<dbReference type="GO" id="GO:0003700">
    <property type="term" value="F:DNA-binding transcription factor activity"/>
    <property type="evidence" value="ECO:0007669"/>
    <property type="project" value="InterPro"/>
</dbReference>
<dbReference type="EMBL" id="LQQU01000002">
    <property type="protein sequence ID" value="KZE35248.1"/>
    <property type="molecule type" value="Genomic_DNA"/>
</dbReference>
<gene>
    <name evidence="6" type="ORF">AVW16_04325</name>
</gene>
<keyword evidence="2" id="KW-0805">Transcription regulation</keyword>
<dbReference type="Gene3D" id="1.10.10.10">
    <property type="entry name" value="Winged helix-like DNA-binding domain superfamily/Winged helix DNA-binding domain"/>
    <property type="match status" value="1"/>
</dbReference>
<evidence type="ECO:0000256" key="2">
    <source>
        <dbReference type="ARBA" id="ARBA00023015"/>
    </source>
</evidence>
<dbReference type="SUPFAM" id="SSF46785">
    <property type="entry name" value="Winged helix' DNA-binding domain"/>
    <property type="match status" value="1"/>
</dbReference>
<dbReference type="InterPro" id="IPR000847">
    <property type="entry name" value="LysR_HTH_N"/>
</dbReference>
<dbReference type="GO" id="GO:0032993">
    <property type="term" value="C:protein-DNA complex"/>
    <property type="evidence" value="ECO:0007669"/>
    <property type="project" value="TreeGrafter"/>
</dbReference>
<dbReference type="FunFam" id="1.10.10.10:FF:000001">
    <property type="entry name" value="LysR family transcriptional regulator"/>
    <property type="match status" value="1"/>
</dbReference>
<dbReference type="PANTHER" id="PTHR30346">
    <property type="entry name" value="TRANSCRIPTIONAL DUAL REGULATOR HCAR-RELATED"/>
    <property type="match status" value="1"/>
</dbReference>
<dbReference type="PROSITE" id="PS50931">
    <property type="entry name" value="HTH_LYSR"/>
    <property type="match status" value="1"/>
</dbReference>
<feature type="domain" description="HTH lysR-type" evidence="5">
    <location>
        <begin position="1"/>
        <end position="58"/>
    </location>
</feature>
<dbReference type="Proteomes" id="UP000076625">
    <property type="component" value="Unassembled WGS sequence"/>
</dbReference>
<evidence type="ECO:0000256" key="3">
    <source>
        <dbReference type="ARBA" id="ARBA00023125"/>
    </source>
</evidence>
<reference evidence="7" key="1">
    <citation type="submission" date="2016-01" db="EMBL/GenBank/DDBJ databases">
        <title>Draft genome of Chromobacterium sp. F49.</title>
        <authorList>
            <person name="Hong K.W."/>
        </authorList>
    </citation>
    <scope>NUCLEOTIDE SEQUENCE [LARGE SCALE GENOMIC DNA]</scope>
    <source>
        <strain evidence="7">CN10</strain>
    </source>
</reference>
<accession>A0A161RD19</accession>
<proteinExistence type="inferred from homology"/>
<dbReference type="Pfam" id="PF00126">
    <property type="entry name" value="HTH_1"/>
    <property type="match status" value="1"/>
</dbReference>
<evidence type="ECO:0000313" key="6">
    <source>
        <dbReference type="EMBL" id="KZE35248.1"/>
    </source>
</evidence>
<keyword evidence="7" id="KW-1185">Reference proteome</keyword>
<dbReference type="SUPFAM" id="SSF53850">
    <property type="entry name" value="Periplasmic binding protein-like II"/>
    <property type="match status" value="1"/>
</dbReference>
<organism evidence="6 7">
    <name type="scientific">Crenobacter luteus</name>
    <dbReference type="NCBI Taxonomy" id="1452487"/>
    <lineage>
        <taxon>Bacteria</taxon>
        <taxon>Pseudomonadati</taxon>
        <taxon>Pseudomonadota</taxon>
        <taxon>Betaproteobacteria</taxon>
        <taxon>Neisseriales</taxon>
        <taxon>Neisseriaceae</taxon>
        <taxon>Crenobacter</taxon>
    </lineage>
</organism>
<keyword evidence="4" id="KW-0804">Transcription</keyword>
<dbReference type="AlphaFoldDB" id="A0A161RD19"/>
<keyword evidence="3" id="KW-0238">DNA-binding</keyword>